<keyword evidence="7 9" id="KW-0807">Transducer</keyword>
<dbReference type="CDD" id="cd12914">
    <property type="entry name" value="PDC1_DGC_like"/>
    <property type="match status" value="1"/>
</dbReference>
<dbReference type="RefSeq" id="WP_093795585.1">
    <property type="nucleotide sequence ID" value="NZ_CP155571.1"/>
</dbReference>
<dbReference type="Pfam" id="PF02743">
    <property type="entry name" value="dCache_1"/>
    <property type="match status" value="1"/>
</dbReference>
<evidence type="ECO:0000256" key="1">
    <source>
        <dbReference type="ARBA" id="ARBA00004651"/>
    </source>
</evidence>
<dbReference type="PROSITE" id="PS50111">
    <property type="entry name" value="CHEMOTAXIS_TRANSDUC_2"/>
    <property type="match status" value="1"/>
</dbReference>
<dbReference type="SMART" id="SM00283">
    <property type="entry name" value="MA"/>
    <property type="match status" value="1"/>
</dbReference>
<protein>
    <submittedName>
        <fullName evidence="13">Methyl-accepting chemotaxis protein McpB</fullName>
    </submittedName>
</protein>
<dbReference type="InterPro" id="IPR003660">
    <property type="entry name" value="HAMP_dom"/>
</dbReference>
<evidence type="ECO:0000256" key="2">
    <source>
        <dbReference type="ARBA" id="ARBA00022475"/>
    </source>
</evidence>
<evidence type="ECO:0000256" key="6">
    <source>
        <dbReference type="ARBA" id="ARBA00023136"/>
    </source>
</evidence>
<organism evidence="13 14">
    <name type="scientific">Sporomusa acidovorans (strain ATCC 49682 / DSM 3132 / Mol)</name>
    <dbReference type="NCBI Taxonomy" id="1123286"/>
    <lineage>
        <taxon>Bacteria</taxon>
        <taxon>Bacillati</taxon>
        <taxon>Bacillota</taxon>
        <taxon>Negativicutes</taxon>
        <taxon>Selenomonadales</taxon>
        <taxon>Sporomusaceae</taxon>
        <taxon>Sporomusa</taxon>
    </lineage>
</organism>
<dbReference type="Pfam" id="PF00015">
    <property type="entry name" value="MCPsignal"/>
    <property type="match status" value="1"/>
</dbReference>
<keyword evidence="4 10" id="KW-0812">Transmembrane</keyword>
<gene>
    <name evidence="13" type="primary">mcpB_8</name>
    <name evidence="13" type="ORF">SPACI_023660</name>
</gene>
<dbReference type="InterPro" id="IPR033479">
    <property type="entry name" value="dCache_1"/>
</dbReference>
<dbReference type="CDD" id="cd06225">
    <property type="entry name" value="HAMP"/>
    <property type="match status" value="1"/>
</dbReference>
<dbReference type="PANTHER" id="PTHR32089">
    <property type="entry name" value="METHYL-ACCEPTING CHEMOTAXIS PROTEIN MCPB"/>
    <property type="match status" value="1"/>
</dbReference>
<keyword evidence="14" id="KW-1185">Reference proteome</keyword>
<reference evidence="13" key="1">
    <citation type="submission" date="2024-05" db="EMBL/GenBank/DDBJ databases">
        <title>Isolation and characterization of Sporomusa carbonis sp. nov., a carboxydotrophic hydrogenogen in the genus of Sporomusa isolated from a charcoal burning pile.</title>
        <authorList>
            <person name="Boeer T."/>
            <person name="Rosenbaum F."/>
            <person name="Eysell L."/>
            <person name="Mueller V."/>
            <person name="Daniel R."/>
            <person name="Poehlein A."/>
        </authorList>
    </citation>
    <scope>NUCLEOTIDE SEQUENCE [LARGE SCALE GENOMIC DNA]</scope>
    <source>
        <strain evidence="13">DSM 3132</strain>
    </source>
</reference>
<proteinExistence type="inferred from homology"/>
<dbReference type="PROSITE" id="PS50885">
    <property type="entry name" value="HAMP"/>
    <property type="match status" value="1"/>
</dbReference>
<dbReference type="CDD" id="cd11386">
    <property type="entry name" value="MCP_signal"/>
    <property type="match status" value="1"/>
</dbReference>
<dbReference type="Gene3D" id="6.10.340.10">
    <property type="match status" value="1"/>
</dbReference>
<evidence type="ECO:0000256" key="8">
    <source>
        <dbReference type="ARBA" id="ARBA00029447"/>
    </source>
</evidence>
<keyword evidence="2" id="KW-1003">Cell membrane</keyword>
<sequence length="655" mass="69818">MKSIQMKLTVTILVIFLVAMSALGSFNYWKARVIITGEITSSMEKLVDSYALSIGDWLDKGIYHLEGIAKAPVLQNGNLEEMGPFFVQVKKNMTKFATVGYAAPDGQAIDAKGFKLNFGTKTWFQAAMKGEPSVSDPVISPSGDLEIILAVPVKVEGKTIGVLFGAINIADINQKVLDIKAGDNGYGFMVQKNGLTIVHPNKKIAMKDNILERDVDSSMKKTFEHMVAGEAGLAEYSYKGVKNTVAFAPVPRTGWSLAVNVPTAEITREVASLTTISLKTIIVVLVLTGLIITWYARKIAKPIQKLEMAAKRIADGDISNTTLDINSNDEIGRLGQSFEQMAGNLRSLIQKIHGATEQVAASSQELTASSEQSAQAANQIAVSITNVAAGTSEQVVAAKDTTTVVEQMSAAIEQIAANANQVADYSAQAAQKAQDGDKAVEKAVEQMGNIEETVNASAQVVAKLGERSKEIGQIVDTISGIAGQTNLLALNAAIEAARAGEQGRGFAVVAEEVRKLAEQSQEAAKKIAKLIGVIQVDTHRAVEAMDNGNKEVKIGAEVVNTAGMAFQKIVSLVTGMSRQVKEISTAMQQMAAESQHIVVSVKKIDDLGQKSSTETQSISAAAEEQLASMEKIASSSQALAKLADDLQVLVFSFRL</sequence>
<feature type="transmembrane region" description="Helical" evidence="10">
    <location>
        <begin position="276"/>
        <end position="296"/>
    </location>
</feature>
<evidence type="ECO:0000313" key="14">
    <source>
        <dbReference type="Proteomes" id="UP000216052"/>
    </source>
</evidence>
<feature type="domain" description="HAMP" evidence="12">
    <location>
        <begin position="297"/>
        <end position="350"/>
    </location>
</feature>
<dbReference type="Pfam" id="PF00672">
    <property type="entry name" value="HAMP"/>
    <property type="match status" value="1"/>
</dbReference>
<evidence type="ECO:0000259" key="12">
    <source>
        <dbReference type="PROSITE" id="PS50885"/>
    </source>
</evidence>
<dbReference type="Gene3D" id="3.30.450.20">
    <property type="entry name" value="PAS domain"/>
    <property type="match status" value="1"/>
</dbReference>
<keyword evidence="6 10" id="KW-0472">Membrane</keyword>
<evidence type="ECO:0000313" key="13">
    <source>
        <dbReference type="EMBL" id="XFO72314.1"/>
    </source>
</evidence>
<evidence type="ECO:0000256" key="5">
    <source>
        <dbReference type="ARBA" id="ARBA00022989"/>
    </source>
</evidence>
<evidence type="ECO:0000256" key="9">
    <source>
        <dbReference type="PROSITE-ProRule" id="PRU00284"/>
    </source>
</evidence>
<name>A0ABZ3J2N9_SPOA4</name>
<comment type="subcellular location">
    <subcellularLocation>
        <location evidence="1">Cell membrane</location>
        <topology evidence="1">Multi-pass membrane protein</topology>
    </subcellularLocation>
</comment>
<dbReference type="EMBL" id="CP155571">
    <property type="protein sequence ID" value="XFO72314.1"/>
    <property type="molecule type" value="Genomic_DNA"/>
</dbReference>
<evidence type="ECO:0000259" key="11">
    <source>
        <dbReference type="PROSITE" id="PS50111"/>
    </source>
</evidence>
<keyword evidence="5 10" id="KW-1133">Transmembrane helix</keyword>
<evidence type="ECO:0000256" key="4">
    <source>
        <dbReference type="ARBA" id="ARBA00022692"/>
    </source>
</evidence>
<dbReference type="SMART" id="SM00304">
    <property type="entry name" value="HAMP"/>
    <property type="match status" value="2"/>
</dbReference>
<dbReference type="InterPro" id="IPR004089">
    <property type="entry name" value="MCPsignal_dom"/>
</dbReference>
<dbReference type="Proteomes" id="UP000216052">
    <property type="component" value="Chromosome"/>
</dbReference>
<evidence type="ECO:0000256" key="10">
    <source>
        <dbReference type="SAM" id="Phobius"/>
    </source>
</evidence>
<accession>A0ABZ3J2N9</accession>
<dbReference type="SUPFAM" id="SSF58104">
    <property type="entry name" value="Methyl-accepting chemotaxis protein (MCP) signaling domain"/>
    <property type="match status" value="1"/>
</dbReference>
<keyword evidence="3" id="KW-0145">Chemotaxis</keyword>
<dbReference type="PANTHER" id="PTHR32089:SF112">
    <property type="entry name" value="LYSOZYME-LIKE PROTEIN-RELATED"/>
    <property type="match status" value="1"/>
</dbReference>
<dbReference type="CDD" id="cd12912">
    <property type="entry name" value="PDC2_MCP_like"/>
    <property type="match status" value="1"/>
</dbReference>
<feature type="domain" description="Methyl-accepting transducer" evidence="11">
    <location>
        <begin position="369"/>
        <end position="605"/>
    </location>
</feature>
<dbReference type="Gene3D" id="1.10.287.950">
    <property type="entry name" value="Methyl-accepting chemotaxis protein"/>
    <property type="match status" value="1"/>
</dbReference>
<comment type="similarity">
    <text evidence="8">Belongs to the methyl-accepting chemotaxis (MCP) protein family.</text>
</comment>
<evidence type="ECO:0000256" key="3">
    <source>
        <dbReference type="ARBA" id="ARBA00022500"/>
    </source>
</evidence>
<evidence type="ECO:0000256" key="7">
    <source>
        <dbReference type="ARBA" id="ARBA00023224"/>
    </source>
</evidence>